<dbReference type="RefSeq" id="WP_155835564.1">
    <property type="nucleotide sequence ID" value="NZ_BAWO01000032.1"/>
</dbReference>
<reference evidence="1 2" key="1">
    <citation type="submission" date="2014-04" db="EMBL/GenBank/DDBJ databases">
        <title>Whole genome shotgun sequence of Geobacillus caldoxylosilyticus NBRC 107762.</title>
        <authorList>
            <person name="Hosoyama A."/>
            <person name="Hosoyama Y."/>
            <person name="Katano-Makiyama Y."/>
            <person name="Tsuchikane K."/>
            <person name="Ohji S."/>
            <person name="Ichikawa N."/>
            <person name="Yamazoe A."/>
            <person name="Fujita N."/>
        </authorList>
    </citation>
    <scope>NUCLEOTIDE SEQUENCE [LARGE SCALE GENOMIC DNA]</scope>
    <source>
        <strain evidence="1 2">NBRC 107762</strain>
    </source>
</reference>
<protein>
    <submittedName>
        <fullName evidence="1">Uncharacterized protein</fullName>
    </submittedName>
</protein>
<keyword evidence="2" id="KW-1185">Reference proteome</keyword>
<dbReference type="AlphaFoldDB" id="A0A023DFQ6"/>
<dbReference type="GeneID" id="301191407"/>
<dbReference type="Proteomes" id="UP000023561">
    <property type="component" value="Unassembled WGS sequence"/>
</dbReference>
<accession>A0A023DFQ6</accession>
<name>A0A023DFQ6_9BACL</name>
<evidence type="ECO:0000313" key="2">
    <source>
        <dbReference type="Proteomes" id="UP000023561"/>
    </source>
</evidence>
<comment type="caution">
    <text evidence="1">The sequence shown here is derived from an EMBL/GenBank/DDBJ whole genome shotgun (WGS) entry which is preliminary data.</text>
</comment>
<dbReference type="EMBL" id="BAWO01000032">
    <property type="protein sequence ID" value="GAJ40134.1"/>
    <property type="molecule type" value="Genomic_DNA"/>
</dbReference>
<evidence type="ECO:0000313" key="1">
    <source>
        <dbReference type="EMBL" id="GAJ40134.1"/>
    </source>
</evidence>
<sequence>MPTFQFGTTVIEYTLQQVKGKEDISIVVEWMEGVTVTSPGHLGQEEIDHILRKKAP</sequence>
<dbReference type="OrthoDB" id="9811177at2"/>
<gene>
    <name evidence="1" type="ORF">GCA01S_032_00510</name>
</gene>
<proteinExistence type="predicted"/>
<organism evidence="1 2">
    <name type="scientific">Parageobacillus caldoxylosilyticus NBRC 107762</name>
    <dbReference type="NCBI Taxonomy" id="1220594"/>
    <lineage>
        <taxon>Bacteria</taxon>
        <taxon>Bacillati</taxon>
        <taxon>Bacillota</taxon>
        <taxon>Bacilli</taxon>
        <taxon>Bacillales</taxon>
        <taxon>Anoxybacillaceae</taxon>
        <taxon>Saccharococcus</taxon>
    </lineage>
</organism>